<reference evidence="2" key="1">
    <citation type="journal article" date="2013" name="Proc. Natl. Acad. Sci. U.S.A.">
        <title>Genome structure and metabolic features in the red seaweed Chondrus crispus shed light on evolution of the Archaeplastida.</title>
        <authorList>
            <person name="Collen J."/>
            <person name="Porcel B."/>
            <person name="Carre W."/>
            <person name="Ball S.G."/>
            <person name="Chaparro C."/>
            <person name="Tonon T."/>
            <person name="Barbeyron T."/>
            <person name="Michel G."/>
            <person name="Noel B."/>
            <person name="Valentin K."/>
            <person name="Elias M."/>
            <person name="Artiguenave F."/>
            <person name="Arun A."/>
            <person name="Aury J.M."/>
            <person name="Barbosa-Neto J.F."/>
            <person name="Bothwell J.H."/>
            <person name="Bouget F.Y."/>
            <person name="Brillet L."/>
            <person name="Cabello-Hurtado F."/>
            <person name="Capella-Gutierrez S."/>
            <person name="Charrier B."/>
            <person name="Cladiere L."/>
            <person name="Cock J.M."/>
            <person name="Coelho S.M."/>
            <person name="Colleoni C."/>
            <person name="Czjzek M."/>
            <person name="Da Silva C."/>
            <person name="Delage L."/>
            <person name="Denoeud F."/>
            <person name="Deschamps P."/>
            <person name="Dittami S.M."/>
            <person name="Gabaldon T."/>
            <person name="Gachon C.M."/>
            <person name="Groisillier A."/>
            <person name="Herve C."/>
            <person name="Jabbari K."/>
            <person name="Katinka M."/>
            <person name="Kloareg B."/>
            <person name="Kowalczyk N."/>
            <person name="Labadie K."/>
            <person name="Leblanc C."/>
            <person name="Lopez P.J."/>
            <person name="McLachlan D.H."/>
            <person name="Meslet-Cladiere L."/>
            <person name="Moustafa A."/>
            <person name="Nehr Z."/>
            <person name="Nyvall Collen P."/>
            <person name="Panaud O."/>
            <person name="Partensky F."/>
            <person name="Poulain J."/>
            <person name="Rensing S.A."/>
            <person name="Rousvoal S."/>
            <person name="Samson G."/>
            <person name="Symeonidi A."/>
            <person name="Weissenbach J."/>
            <person name="Zambounis A."/>
            <person name="Wincker P."/>
            <person name="Boyen C."/>
        </authorList>
    </citation>
    <scope>NUCLEOTIDE SEQUENCE [LARGE SCALE GENOMIC DNA]</scope>
    <source>
        <strain evidence="2">cv. Stackhouse</strain>
    </source>
</reference>
<evidence type="ECO:0000313" key="1">
    <source>
        <dbReference type="EMBL" id="CDF33775.1"/>
    </source>
</evidence>
<dbReference type="GeneID" id="17321308"/>
<proteinExistence type="predicted"/>
<keyword evidence="2" id="KW-1185">Reference proteome</keyword>
<evidence type="ECO:0000313" key="2">
    <source>
        <dbReference type="Proteomes" id="UP000012073"/>
    </source>
</evidence>
<dbReference type="KEGG" id="ccp:CHC_T00002575001"/>
<dbReference type="Gramene" id="CDF33775">
    <property type="protein sequence ID" value="CDF33775"/>
    <property type="gene ID" value="CHC_T00002575001"/>
</dbReference>
<gene>
    <name evidence="1" type="ORF">CHC_T00002575001</name>
</gene>
<dbReference type="Proteomes" id="UP000012073">
    <property type="component" value="Unassembled WGS sequence"/>
</dbReference>
<dbReference type="AlphaFoldDB" id="R7Q8G8"/>
<sequence length="54" mass="6186">MRTSKLEARNGRRETGAARVRAWRRGKVCMPGCVIDTVWAKLRYIPLVRMVGRG</sequence>
<accession>R7Q8G8</accession>
<name>R7Q8G8_CHOCR</name>
<protein>
    <submittedName>
        <fullName evidence="1">Uncharacterized protein</fullName>
    </submittedName>
</protein>
<dbReference type="EMBL" id="HG001657">
    <property type="protein sequence ID" value="CDF33775.1"/>
    <property type="molecule type" value="Genomic_DNA"/>
</dbReference>
<dbReference type="RefSeq" id="XP_005713594.1">
    <property type="nucleotide sequence ID" value="XM_005713537.1"/>
</dbReference>
<organism evidence="1 2">
    <name type="scientific">Chondrus crispus</name>
    <name type="common">Carrageen Irish moss</name>
    <name type="synonym">Polymorpha crispa</name>
    <dbReference type="NCBI Taxonomy" id="2769"/>
    <lineage>
        <taxon>Eukaryota</taxon>
        <taxon>Rhodophyta</taxon>
        <taxon>Florideophyceae</taxon>
        <taxon>Rhodymeniophycidae</taxon>
        <taxon>Gigartinales</taxon>
        <taxon>Gigartinaceae</taxon>
        <taxon>Chondrus</taxon>
    </lineage>
</organism>